<dbReference type="EMBL" id="BHEO01000008">
    <property type="protein sequence ID" value="GBU05867.1"/>
    <property type="molecule type" value="Genomic_DNA"/>
</dbReference>
<keyword evidence="5" id="KW-1185">Reference proteome</keyword>
<evidence type="ECO:0000313" key="4">
    <source>
        <dbReference type="Proteomes" id="UP000294613"/>
    </source>
</evidence>
<accession>A0A4R3JQ91</accession>
<evidence type="ECO:0000313" key="2">
    <source>
        <dbReference type="EMBL" id="GBU05867.1"/>
    </source>
</evidence>
<evidence type="ECO:0000256" key="1">
    <source>
        <dbReference type="SAM" id="Phobius"/>
    </source>
</evidence>
<proteinExistence type="predicted"/>
<dbReference type="AlphaFoldDB" id="A0A4R3JQ91"/>
<reference evidence="2 5" key="1">
    <citation type="journal article" date="2018" name="Int. J. Syst. Evol. Microbiol.">
        <title>Draft Genome Sequence of Faecalimonas umbilicata JCM 30896T, an Acetate-Producing Bacterium Isolated from Human Feces.</title>
        <authorList>
            <person name="Sakamoto M."/>
            <person name="Ikeyama N."/>
            <person name="Yuki M."/>
            <person name="Ohkuma M."/>
        </authorList>
    </citation>
    <scope>NUCLEOTIDE SEQUENCE [LARGE SCALE GENOMIC DNA]</scope>
    <source>
        <strain evidence="2 5">EGH7</strain>
    </source>
</reference>
<organism evidence="3 4">
    <name type="scientific">Faecalimonas umbilicata</name>
    <dbReference type="NCBI Taxonomy" id="1912855"/>
    <lineage>
        <taxon>Bacteria</taxon>
        <taxon>Bacillati</taxon>
        <taxon>Bacillota</taxon>
        <taxon>Clostridia</taxon>
        <taxon>Lachnospirales</taxon>
        <taxon>Lachnospiraceae</taxon>
        <taxon>Faecalimonas</taxon>
    </lineage>
</organism>
<keyword evidence="1" id="KW-0472">Membrane</keyword>
<dbReference type="RefSeq" id="WP_116442068.1">
    <property type="nucleotide sequence ID" value="NZ_BHEO01000008.1"/>
</dbReference>
<gene>
    <name evidence="3" type="ORF">EDD74_11312</name>
    <name evidence="2" type="ORF">FAEUMB_24080</name>
</gene>
<dbReference type="EMBL" id="SLZV01000013">
    <property type="protein sequence ID" value="TCS67876.1"/>
    <property type="molecule type" value="Genomic_DNA"/>
</dbReference>
<dbReference type="Proteomes" id="UP000294613">
    <property type="component" value="Unassembled WGS sequence"/>
</dbReference>
<evidence type="ECO:0000313" key="5">
    <source>
        <dbReference type="Proteomes" id="UP000702954"/>
    </source>
</evidence>
<sequence>MKYVVAIVIAMAVLNAFITWCMCAAAGREDRKMEEMMRKKEMKKRSQEQAITKIKYASDKPKDCKYCYWWGGRNKG</sequence>
<evidence type="ECO:0000313" key="3">
    <source>
        <dbReference type="EMBL" id="TCS67876.1"/>
    </source>
</evidence>
<comment type="caution">
    <text evidence="3">The sequence shown here is derived from an EMBL/GenBank/DDBJ whole genome shotgun (WGS) entry which is preliminary data.</text>
</comment>
<protein>
    <submittedName>
        <fullName evidence="3">Uncharacterized protein</fullName>
    </submittedName>
</protein>
<feature type="transmembrane region" description="Helical" evidence="1">
    <location>
        <begin position="6"/>
        <end position="27"/>
    </location>
</feature>
<name>A0A4R3JQ91_9FIRM</name>
<keyword evidence="1" id="KW-0812">Transmembrane</keyword>
<keyword evidence="1" id="KW-1133">Transmembrane helix</keyword>
<dbReference type="Proteomes" id="UP000702954">
    <property type="component" value="Unassembled WGS sequence"/>
</dbReference>
<reference evidence="3 4" key="2">
    <citation type="submission" date="2019-03" db="EMBL/GenBank/DDBJ databases">
        <title>Genomic Encyclopedia of Type Strains, Phase IV (KMG-IV): sequencing the most valuable type-strain genomes for metagenomic binning, comparative biology and taxonomic classification.</title>
        <authorList>
            <person name="Goeker M."/>
        </authorList>
    </citation>
    <scope>NUCLEOTIDE SEQUENCE [LARGE SCALE GENOMIC DNA]</scope>
    <source>
        <strain evidence="3 4">DSM 103426</strain>
    </source>
</reference>